<dbReference type="EMBL" id="CP003481">
    <property type="protein sequence ID" value="AFI05206.1"/>
    <property type="molecule type" value="Genomic_DNA"/>
</dbReference>
<dbReference type="KEGG" id="hcm:HCD_00870"/>
<accession>I0EQI7</accession>
<name>I0EQI7_HELCM</name>
<dbReference type="AlphaFoldDB" id="I0EQI7"/>
<evidence type="ECO:0000313" key="1">
    <source>
        <dbReference type="EMBL" id="AFI05206.1"/>
    </source>
</evidence>
<dbReference type="HOGENOM" id="CLU_2130024_0_0_7"/>
<dbReference type="OrthoDB" id="5325481at2"/>
<dbReference type="PATRIC" id="fig|1163745.3.peg.185"/>
<dbReference type="STRING" id="1163745.HCD_00870"/>
<gene>
    <name evidence="1" type="ordered locus">HCD_00870</name>
</gene>
<proteinExistence type="predicted"/>
<sequence>MKRLVCGFACILMLQIAWGRALPKWVRNCSQKIQVEEAQIKKGKILACGVSEALSSDMDYSLSLAKHNALEKIMNALNSDRLEIKASKIKATFIGASQVYVLVEVTQLN</sequence>
<protein>
    <submittedName>
        <fullName evidence="1">Uncharacterized protein</fullName>
    </submittedName>
</protein>
<dbReference type="Proteomes" id="UP000005013">
    <property type="component" value="Chromosome"/>
</dbReference>
<reference evidence="1 2" key="1">
    <citation type="journal article" date="2013" name="PLoS ONE">
        <title>Sequence Divergence and Conservation in Genomes ofHelicobacter cetorum Strains from a Dolphin and a Whale.</title>
        <authorList>
            <person name="Kersulyte D."/>
            <person name="Rossi M."/>
            <person name="Berg D.E."/>
        </authorList>
    </citation>
    <scope>NUCLEOTIDE SEQUENCE [LARGE SCALE GENOMIC DNA]</scope>
    <source>
        <strain evidence="1 2">MIT 99-5656</strain>
    </source>
</reference>
<keyword evidence="2" id="KW-1185">Reference proteome</keyword>
<organism evidence="1 2">
    <name type="scientific">Helicobacter cetorum (strain ATCC BAA-540 / CCUG 52418 / MIT 99-5656)</name>
    <dbReference type="NCBI Taxonomy" id="1163745"/>
    <lineage>
        <taxon>Bacteria</taxon>
        <taxon>Pseudomonadati</taxon>
        <taxon>Campylobacterota</taxon>
        <taxon>Epsilonproteobacteria</taxon>
        <taxon>Campylobacterales</taxon>
        <taxon>Helicobacteraceae</taxon>
        <taxon>Helicobacter</taxon>
    </lineage>
</organism>
<dbReference type="RefSeq" id="WP_014658734.1">
    <property type="nucleotide sequence ID" value="NC_017735.1"/>
</dbReference>
<evidence type="ECO:0000313" key="2">
    <source>
        <dbReference type="Proteomes" id="UP000005013"/>
    </source>
</evidence>